<gene>
    <name evidence="1" type="ORF">L0M14_10655</name>
</gene>
<evidence type="ECO:0000313" key="2">
    <source>
        <dbReference type="Proteomes" id="UP001649230"/>
    </source>
</evidence>
<proteinExistence type="predicted"/>
<accession>A0ABY3SQJ0</accession>
<name>A0ABY3SQJ0_9BACL</name>
<sequence length="170" mass="20780">MSEDRRIRLEKLIKDNKRKQAKDQLVSDLLKYKNIDITDRNFTDFSLSEEMHKRVYELIKTNDIKIISFPFNEEMLIMKLNFIFEYFNNFDKDIVFFYPAVFGFYFRRSNQFYLNHPIAIELRLDEAKEIIMKLLFEMHDDLIVISKDFMFGFVISEDEYSKVTIEYWVK</sequence>
<keyword evidence="2" id="KW-1185">Reference proteome</keyword>
<dbReference type="RefSeq" id="WP_235122077.1">
    <property type="nucleotide sequence ID" value="NZ_CP090978.1"/>
</dbReference>
<organism evidence="1 2">
    <name type="scientific">Paenibacillus hexagrammi</name>
    <dbReference type="NCBI Taxonomy" id="2908839"/>
    <lineage>
        <taxon>Bacteria</taxon>
        <taxon>Bacillati</taxon>
        <taxon>Bacillota</taxon>
        <taxon>Bacilli</taxon>
        <taxon>Bacillales</taxon>
        <taxon>Paenibacillaceae</taxon>
        <taxon>Paenibacillus</taxon>
    </lineage>
</organism>
<dbReference type="Proteomes" id="UP001649230">
    <property type="component" value="Chromosome"/>
</dbReference>
<evidence type="ECO:0000313" key="1">
    <source>
        <dbReference type="EMBL" id="UJF35514.1"/>
    </source>
</evidence>
<reference evidence="1 2" key="1">
    <citation type="journal article" date="2024" name="Int. J. Syst. Evol. Microbiol.">
        <title>Paenibacillus hexagrammi sp. nov., a novel bacterium isolated from the gut content of Hexagrammos agrammus.</title>
        <authorList>
            <person name="Jung H.K."/>
            <person name="Kim D.G."/>
            <person name="Zin H."/>
            <person name="Park J."/>
            <person name="Jung H."/>
            <person name="Kim Y.O."/>
            <person name="Kong H.J."/>
            <person name="Kim J.W."/>
            <person name="Kim Y.S."/>
        </authorList>
    </citation>
    <scope>NUCLEOTIDE SEQUENCE [LARGE SCALE GENOMIC DNA]</scope>
    <source>
        <strain evidence="1 2">YPD9-1</strain>
    </source>
</reference>
<dbReference type="EMBL" id="CP090978">
    <property type="protein sequence ID" value="UJF35514.1"/>
    <property type="molecule type" value="Genomic_DNA"/>
</dbReference>
<protein>
    <submittedName>
        <fullName evidence="1">Uncharacterized protein</fullName>
    </submittedName>
</protein>